<dbReference type="AlphaFoldDB" id="A0AAN7CAX6"/>
<proteinExistence type="predicted"/>
<evidence type="ECO:0000256" key="1">
    <source>
        <dbReference type="SAM" id="Coils"/>
    </source>
</evidence>
<evidence type="ECO:0000256" key="2">
    <source>
        <dbReference type="SAM" id="MobiDB-lite"/>
    </source>
</evidence>
<feature type="region of interest" description="Disordered" evidence="2">
    <location>
        <begin position="77"/>
        <end position="103"/>
    </location>
</feature>
<feature type="compositionally biased region" description="Basic and acidic residues" evidence="2">
    <location>
        <begin position="85"/>
        <end position="103"/>
    </location>
</feature>
<name>A0AAN7CAX6_9PEZI</name>
<reference evidence="3" key="2">
    <citation type="submission" date="2023-05" db="EMBL/GenBank/DDBJ databases">
        <authorList>
            <consortium name="Lawrence Berkeley National Laboratory"/>
            <person name="Steindorff A."/>
            <person name="Hensen N."/>
            <person name="Bonometti L."/>
            <person name="Westerberg I."/>
            <person name="Brannstrom I.O."/>
            <person name="Guillou S."/>
            <person name="Cros-Aarteil S."/>
            <person name="Calhoun S."/>
            <person name="Haridas S."/>
            <person name="Kuo A."/>
            <person name="Mondo S."/>
            <person name="Pangilinan J."/>
            <person name="Riley R."/>
            <person name="Labutti K."/>
            <person name="Andreopoulos B."/>
            <person name="Lipzen A."/>
            <person name="Chen C."/>
            <person name="Yanf M."/>
            <person name="Daum C."/>
            <person name="Ng V."/>
            <person name="Clum A."/>
            <person name="Ohm R."/>
            <person name="Martin F."/>
            <person name="Silar P."/>
            <person name="Natvig D."/>
            <person name="Lalanne C."/>
            <person name="Gautier V."/>
            <person name="Ament-Velasquez S.L."/>
            <person name="Kruys A."/>
            <person name="Hutchinson M.I."/>
            <person name="Powell A.J."/>
            <person name="Barry K."/>
            <person name="Miller A.N."/>
            <person name="Grigoriev I.V."/>
            <person name="Debuchy R."/>
            <person name="Gladieux P."/>
            <person name="Thoren M.H."/>
            <person name="Johannesson H."/>
        </authorList>
    </citation>
    <scope>NUCLEOTIDE SEQUENCE</scope>
    <source>
        <strain evidence="3">CBS 532.94</strain>
    </source>
</reference>
<keyword evidence="4" id="KW-1185">Reference proteome</keyword>
<protein>
    <submittedName>
        <fullName evidence="3">Uncharacterized protein</fullName>
    </submittedName>
</protein>
<gene>
    <name evidence="3" type="ORF">C8A03DRAFT_33314</name>
</gene>
<feature type="coiled-coil region" evidence="1">
    <location>
        <begin position="34"/>
        <end position="61"/>
    </location>
</feature>
<dbReference type="Proteomes" id="UP001303760">
    <property type="component" value="Unassembled WGS sequence"/>
</dbReference>
<accession>A0AAN7CAX6</accession>
<reference evidence="3" key="1">
    <citation type="journal article" date="2023" name="Mol. Phylogenet. Evol.">
        <title>Genome-scale phylogeny and comparative genomics of the fungal order Sordariales.</title>
        <authorList>
            <person name="Hensen N."/>
            <person name="Bonometti L."/>
            <person name="Westerberg I."/>
            <person name="Brannstrom I.O."/>
            <person name="Guillou S."/>
            <person name="Cros-Aarteil S."/>
            <person name="Calhoun S."/>
            <person name="Haridas S."/>
            <person name="Kuo A."/>
            <person name="Mondo S."/>
            <person name="Pangilinan J."/>
            <person name="Riley R."/>
            <person name="LaButti K."/>
            <person name="Andreopoulos B."/>
            <person name="Lipzen A."/>
            <person name="Chen C."/>
            <person name="Yan M."/>
            <person name="Daum C."/>
            <person name="Ng V."/>
            <person name="Clum A."/>
            <person name="Steindorff A."/>
            <person name="Ohm R.A."/>
            <person name="Martin F."/>
            <person name="Silar P."/>
            <person name="Natvig D.O."/>
            <person name="Lalanne C."/>
            <person name="Gautier V."/>
            <person name="Ament-Velasquez S.L."/>
            <person name="Kruys A."/>
            <person name="Hutchinson M.I."/>
            <person name="Powell A.J."/>
            <person name="Barry K."/>
            <person name="Miller A.N."/>
            <person name="Grigoriev I.V."/>
            <person name="Debuchy R."/>
            <person name="Gladieux P."/>
            <person name="Hiltunen Thoren M."/>
            <person name="Johannesson H."/>
        </authorList>
    </citation>
    <scope>NUCLEOTIDE SEQUENCE</scope>
    <source>
        <strain evidence="3">CBS 532.94</strain>
    </source>
</reference>
<dbReference type="EMBL" id="MU860087">
    <property type="protein sequence ID" value="KAK4238663.1"/>
    <property type="molecule type" value="Genomic_DNA"/>
</dbReference>
<comment type="caution">
    <text evidence="3">The sequence shown here is derived from an EMBL/GenBank/DDBJ whole genome shotgun (WGS) entry which is preliminary data.</text>
</comment>
<feature type="region of interest" description="Disordered" evidence="2">
    <location>
        <begin position="1"/>
        <end position="31"/>
    </location>
</feature>
<organism evidence="3 4">
    <name type="scientific">Achaetomium macrosporum</name>
    <dbReference type="NCBI Taxonomy" id="79813"/>
    <lineage>
        <taxon>Eukaryota</taxon>
        <taxon>Fungi</taxon>
        <taxon>Dikarya</taxon>
        <taxon>Ascomycota</taxon>
        <taxon>Pezizomycotina</taxon>
        <taxon>Sordariomycetes</taxon>
        <taxon>Sordariomycetidae</taxon>
        <taxon>Sordariales</taxon>
        <taxon>Chaetomiaceae</taxon>
        <taxon>Achaetomium</taxon>
    </lineage>
</organism>
<keyword evidence="1" id="KW-0175">Coiled coil</keyword>
<evidence type="ECO:0000313" key="4">
    <source>
        <dbReference type="Proteomes" id="UP001303760"/>
    </source>
</evidence>
<sequence length="103" mass="10395">MAPTTPSGSRGADASSNGSDENSLSSSSSINDHLAQALRDLARGEQTASTLEANLSSLESKVDAILASLGVSTEELDAVADGQDETQKKDDAKGASDGKKEGA</sequence>
<evidence type="ECO:0000313" key="3">
    <source>
        <dbReference type="EMBL" id="KAK4238663.1"/>
    </source>
</evidence>
<feature type="compositionally biased region" description="Low complexity" evidence="2">
    <location>
        <begin position="15"/>
        <end position="31"/>
    </location>
</feature>